<organism evidence="1 2">
    <name type="scientific">Pedobacter chinensis</name>
    <dbReference type="NCBI Taxonomy" id="2282421"/>
    <lineage>
        <taxon>Bacteria</taxon>
        <taxon>Pseudomonadati</taxon>
        <taxon>Bacteroidota</taxon>
        <taxon>Sphingobacteriia</taxon>
        <taxon>Sphingobacteriales</taxon>
        <taxon>Sphingobacteriaceae</taxon>
        <taxon>Pedobacter</taxon>
    </lineage>
</organism>
<gene>
    <name evidence="1" type="ORF">DU508_11200</name>
</gene>
<name>A0A369PY86_9SPHI</name>
<comment type="caution">
    <text evidence="1">The sequence shown here is derived from an EMBL/GenBank/DDBJ whole genome shotgun (WGS) entry which is preliminary data.</text>
</comment>
<keyword evidence="2" id="KW-1185">Reference proteome</keyword>
<proteinExistence type="predicted"/>
<dbReference type="EMBL" id="QPKV01000004">
    <property type="protein sequence ID" value="RDC56175.1"/>
    <property type="molecule type" value="Genomic_DNA"/>
</dbReference>
<protein>
    <submittedName>
        <fullName evidence="1">Uncharacterized protein</fullName>
    </submittedName>
</protein>
<sequence length="86" mass="9839">MAGPMQIKWLLKLLKALKVKVNSKTINIALASGTIFQIGTFYTQPLVFIRFCREEGSHLQTKSTQNEYRRTSVSLKLTLCEKTTKF</sequence>
<accession>A0A369PY86</accession>
<dbReference type="AlphaFoldDB" id="A0A369PY86"/>
<evidence type="ECO:0000313" key="2">
    <source>
        <dbReference type="Proteomes" id="UP000253961"/>
    </source>
</evidence>
<evidence type="ECO:0000313" key="1">
    <source>
        <dbReference type="EMBL" id="RDC56175.1"/>
    </source>
</evidence>
<reference evidence="1 2" key="1">
    <citation type="submission" date="2018-07" db="EMBL/GenBank/DDBJ databases">
        <title>Pedobacter sp. nov., isolated from soil.</title>
        <authorList>
            <person name="Zhou L.Y."/>
            <person name="Du Z.J."/>
        </authorList>
    </citation>
    <scope>NUCLEOTIDE SEQUENCE [LARGE SCALE GENOMIC DNA]</scope>
    <source>
        <strain evidence="1 2">JDX94</strain>
    </source>
</reference>
<dbReference type="Proteomes" id="UP000253961">
    <property type="component" value="Unassembled WGS sequence"/>
</dbReference>